<dbReference type="SUPFAM" id="SSF54593">
    <property type="entry name" value="Glyoxalase/Bleomycin resistance protein/Dihydroxybiphenyl dioxygenase"/>
    <property type="match status" value="1"/>
</dbReference>
<accession>A0A4Q7J1P0</accession>
<comment type="caution">
    <text evidence="1">The sequence shown here is derived from an EMBL/GenBank/DDBJ whole genome shotgun (WGS) entry which is preliminary data.</text>
</comment>
<evidence type="ECO:0000313" key="2">
    <source>
        <dbReference type="Proteomes" id="UP000292003"/>
    </source>
</evidence>
<dbReference type="Proteomes" id="UP000292003">
    <property type="component" value="Unassembled WGS sequence"/>
</dbReference>
<dbReference type="Gene3D" id="3.10.180.10">
    <property type="entry name" value="2,3-Dihydroxybiphenyl 1,2-Dioxygenase, domain 1"/>
    <property type="match status" value="1"/>
</dbReference>
<dbReference type="EMBL" id="SFCC01000013">
    <property type="protein sequence ID" value="RZQ61320.1"/>
    <property type="molecule type" value="Genomic_DNA"/>
</dbReference>
<proteinExistence type="predicted"/>
<dbReference type="AlphaFoldDB" id="A0A4Q7J1P0"/>
<organism evidence="1 2">
    <name type="scientific">Amycolatopsis suaedae</name>
    <dbReference type="NCBI Taxonomy" id="2510978"/>
    <lineage>
        <taxon>Bacteria</taxon>
        <taxon>Bacillati</taxon>
        <taxon>Actinomycetota</taxon>
        <taxon>Actinomycetes</taxon>
        <taxon>Pseudonocardiales</taxon>
        <taxon>Pseudonocardiaceae</taxon>
        <taxon>Amycolatopsis</taxon>
    </lineage>
</organism>
<dbReference type="OrthoDB" id="6624781at2"/>
<sequence>MRERAIPGLPCRQLDDVLPFYTALGFAVTFRQDRPNPYASVRRGGIELHFFGVPGFDPAQSMGSTVVIVPDTAALHADFAAGLRAAFGKVPVSGIPRMTRPRRKSGAPGGFSVVDPGGNWLRISSRSDDEAVDTPPESRLARVVATAARQGDSHGDVDRAIDVLRTGLARHAGAPPAERLPALVYLAELQVRAGDRDAAAGLLAEVRALELTGAEREAVATDLATAAELAADLDH</sequence>
<name>A0A4Q7J1P0_9PSEU</name>
<evidence type="ECO:0000313" key="1">
    <source>
        <dbReference type="EMBL" id="RZQ61320.1"/>
    </source>
</evidence>
<evidence type="ECO:0008006" key="3">
    <source>
        <dbReference type="Google" id="ProtNLM"/>
    </source>
</evidence>
<dbReference type="InterPro" id="IPR029068">
    <property type="entry name" value="Glyas_Bleomycin-R_OHBP_Dase"/>
</dbReference>
<keyword evidence="2" id="KW-1185">Reference proteome</keyword>
<protein>
    <recommendedName>
        <fullName evidence="3">VOC family protein</fullName>
    </recommendedName>
</protein>
<gene>
    <name evidence="1" type="ORF">EWH70_25785</name>
</gene>
<reference evidence="1 2" key="1">
    <citation type="submission" date="2019-02" db="EMBL/GenBank/DDBJ databases">
        <title>Draft genome sequence of Amycolatopsis sp. 8-3EHSu isolated from roots of Suaeda maritima.</title>
        <authorList>
            <person name="Duangmal K."/>
            <person name="Chantavorakit T."/>
        </authorList>
    </citation>
    <scope>NUCLEOTIDE SEQUENCE [LARGE SCALE GENOMIC DNA]</scope>
    <source>
        <strain evidence="1 2">8-3EHSu</strain>
    </source>
</reference>